<name>A0A972NXH2_9BURK</name>
<comment type="caution">
    <text evidence="1">The sequence shown here is derived from an EMBL/GenBank/DDBJ whole genome shotgun (WGS) entry which is preliminary data.</text>
</comment>
<dbReference type="AlphaFoldDB" id="A0A972NXH2"/>
<dbReference type="Proteomes" id="UP000655523">
    <property type="component" value="Unassembled WGS sequence"/>
</dbReference>
<sequence length="145" mass="16950">MITDIECRSEIGPNLDRAKLKPYWGEYFSFENDAPELHALSETALQAELDRMRIQARPFLDAQQAISKILTGFGSQHNFHRQFNERFDSKPSQVLGMQLYELVAGDSEWWVFLPTQHTGHAFPHATYFIPRDDDRYVRLVHRNLV</sequence>
<organism evidence="1 2">
    <name type="scientific">Paraburkholderia elongata</name>
    <dbReference type="NCBI Taxonomy" id="2675747"/>
    <lineage>
        <taxon>Bacteria</taxon>
        <taxon>Pseudomonadati</taxon>
        <taxon>Pseudomonadota</taxon>
        <taxon>Betaproteobacteria</taxon>
        <taxon>Burkholderiales</taxon>
        <taxon>Burkholderiaceae</taxon>
        <taxon>Paraburkholderia</taxon>
    </lineage>
</organism>
<proteinExistence type="predicted"/>
<reference evidence="1 2" key="1">
    <citation type="submission" date="2019-11" db="EMBL/GenBank/DDBJ databases">
        <title>Metabolism of dissolved organic matter in forest soils.</title>
        <authorList>
            <person name="Cyle K.T."/>
            <person name="Wilhelm R.C."/>
            <person name="Martinez C.E."/>
        </authorList>
    </citation>
    <scope>NUCLEOTIDE SEQUENCE [LARGE SCALE GENOMIC DNA]</scope>
    <source>
        <strain evidence="1 2">5N</strain>
    </source>
</reference>
<protein>
    <submittedName>
        <fullName evidence="1">Uncharacterized protein</fullName>
    </submittedName>
</protein>
<dbReference type="RefSeq" id="WP_172177443.1">
    <property type="nucleotide sequence ID" value="NZ_WOEZ01000277.1"/>
</dbReference>
<accession>A0A972NXH2</accession>
<dbReference type="EMBL" id="WOEZ01000277">
    <property type="protein sequence ID" value="NPT61646.1"/>
    <property type="molecule type" value="Genomic_DNA"/>
</dbReference>
<keyword evidence="2" id="KW-1185">Reference proteome</keyword>
<gene>
    <name evidence="1" type="ORF">GNZ13_45780</name>
</gene>
<evidence type="ECO:0000313" key="1">
    <source>
        <dbReference type="EMBL" id="NPT61646.1"/>
    </source>
</evidence>
<evidence type="ECO:0000313" key="2">
    <source>
        <dbReference type="Proteomes" id="UP000655523"/>
    </source>
</evidence>